<dbReference type="FunFam" id="1.10.630.10:FF:000055">
    <property type="entry name" value="Cytochrome P450 71A26"/>
    <property type="match status" value="1"/>
</dbReference>
<evidence type="ECO:0000256" key="8">
    <source>
        <dbReference type="ARBA" id="ARBA00022989"/>
    </source>
</evidence>
<keyword evidence="5 13" id="KW-0349">Heme</keyword>
<evidence type="ECO:0000256" key="10">
    <source>
        <dbReference type="ARBA" id="ARBA00023004"/>
    </source>
</evidence>
<feature type="signal peptide" evidence="16">
    <location>
        <begin position="1"/>
        <end position="28"/>
    </location>
</feature>
<keyword evidence="6 15" id="KW-0812">Transmembrane</keyword>
<evidence type="ECO:0000256" key="14">
    <source>
        <dbReference type="RuleBase" id="RU000461"/>
    </source>
</evidence>
<dbReference type="EMBL" id="BQKI01000021">
    <property type="protein sequence ID" value="GJN12124.1"/>
    <property type="molecule type" value="Genomic_DNA"/>
</dbReference>
<gene>
    <name evidence="17" type="primary">ga30376</name>
    <name evidence="17" type="ORF">PR202_ga30376</name>
</gene>
<evidence type="ECO:0000313" key="18">
    <source>
        <dbReference type="Proteomes" id="UP001054889"/>
    </source>
</evidence>
<dbReference type="Gene3D" id="1.10.630.10">
    <property type="entry name" value="Cytochrome P450"/>
    <property type="match status" value="1"/>
</dbReference>
<comment type="pathway">
    <text evidence="3">Secondary metabolite biosynthesis.</text>
</comment>
<keyword evidence="10 13" id="KW-0408">Iron</keyword>
<evidence type="ECO:0000256" key="7">
    <source>
        <dbReference type="ARBA" id="ARBA00022723"/>
    </source>
</evidence>
<evidence type="ECO:0000256" key="13">
    <source>
        <dbReference type="PIRSR" id="PIRSR602401-1"/>
    </source>
</evidence>
<evidence type="ECO:0000256" key="4">
    <source>
        <dbReference type="ARBA" id="ARBA00010617"/>
    </source>
</evidence>
<evidence type="ECO:0000256" key="12">
    <source>
        <dbReference type="ARBA" id="ARBA00023136"/>
    </source>
</evidence>
<evidence type="ECO:0000256" key="11">
    <source>
        <dbReference type="ARBA" id="ARBA00023033"/>
    </source>
</evidence>
<evidence type="ECO:0000256" key="15">
    <source>
        <dbReference type="SAM" id="Phobius"/>
    </source>
</evidence>
<evidence type="ECO:0000256" key="3">
    <source>
        <dbReference type="ARBA" id="ARBA00005179"/>
    </source>
</evidence>
<dbReference type="Proteomes" id="UP001054889">
    <property type="component" value="Unassembled WGS sequence"/>
</dbReference>
<dbReference type="GO" id="GO:0016020">
    <property type="term" value="C:membrane"/>
    <property type="evidence" value="ECO:0007669"/>
    <property type="project" value="UniProtKB-SubCell"/>
</dbReference>
<dbReference type="PROSITE" id="PS00086">
    <property type="entry name" value="CYTOCHROME_P450"/>
    <property type="match status" value="1"/>
</dbReference>
<dbReference type="InterPro" id="IPR002401">
    <property type="entry name" value="Cyt_P450_E_grp-I"/>
</dbReference>
<evidence type="ECO:0000256" key="1">
    <source>
        <dbReference type="ARBA" id="ARBA00001971"/>
    </source>
</evidence>
<dbReference type="GO" id="GO:0004497">
    <property type="term" value="F:monooxygenase activity"/>
    <property type="evidence" value="ECO:0007669"/>
    <property type="project" value="UniProtKB-KW"/>
</dbReference>
<dbReference type="CDD" id="cd11072">
    <property type="entry name" value="CYP71-like"/>
    <property type="match status" value="1"/>
</dbReference>
<feature type="chain" id="PRO_5043461728" evidence="16">
    <location>
        <begin position="29"/>
        <end position="597"/>
    </location>
</feature>
<evidence type="ECO:0000313" key="17">
    <source>
        <dbReference type="EMBL" id="GJN12124.1"/>
    </source>
</evidence>
<dbReference type="PRINTS" id="PR00385">
    <property type="entry name" value="P450"/>
</dbReference>
<comment type="caution">
    <text evidence="17">The sequence shown here is derived from an EMBL/GenBank/DDBJ whole genome shotgun (WGS) entry which is preliminary data.</text>
</comment>
<comment type="cofactor">
    <cofactor evidence="1 13">
        <name>heme</name>
        <dbReference type="ChEBI" id="CHEBI:30413"/>
    </cofactor>
</comment>
<evidence type="ECO:0000256" key="16">
    <source>
        <dbReference type="SAM" id="SignalP"/>
    </source>
</evidence>
<reference evidence="17" key="2">
    <citation type="submission" date="2021-12" db="EMBL/GenBank/DDBJ databases">
        <title>Resequencing data analysis of finger millet.</title>
        <authorList>
            <person name="Hatakeyama M."/>
            <person name="Aluri S."/>
            <person name="Balachadran M.T."/>
            <person name="Sivarajan S.R."/>
            <person name="Poveda L."/>
            <person name="Shimizu-Inatsugi R."/>
            <person name="Schlapbach R."/>
            <person name="Sreeman S.M."/>
            <person name="Shimizu K.K."/>
        </authorList>
    </citation>
    <scope>NUCLEOTIDE SEQUENCE</scope>
</reference>
<evidence type="ECO:0000256" key="5">
    <source>
        <dbReference type="ARBA" id="ARBA00022617"/>
    </source>
</evidence>
<dbReference type="PANTHER" id="PTHR47955">
    <property type="entry name" value="CYTOCHROME P450 FAMILY 71 PROTEIN"/>
    <property type="match status" value="1"/>
</dbReference>
<keyword evidence="9 14" id="KW-0560">Oxidoreductase</keyword>
<dbReference type="GO" id="GO:0020037">
    <property type="term" value="F:heme binding"/>
    <property type="evidence" value="ECO:0007669"/>
    <property type="project" value="InterPro"/>
</dbReference>
<proteinExistence type="inferred from homology"/>
<protein>
    <submittedName>
        <fullName evidence="17">Uncharacterized protein</fullName>
    </submittedName>
</protein>
<name>A0AAV5DP38_ELECO</name>
<evidence type="ECO:0000256" key="2">
    <source>
        <dbReference type="ARBA" id="ARBA00004370"/>
    </source>
</evidence>
<keyword evidence="18" id="KW-1185">Reference proteome</keyword>
<feature type="binding site" description="axial binding residue" evidence="13">
    <location>
        <position position="537"/>
    </location>
    <ligand>
        <name>heme</name>
        <dbReference type="ChEBI" id="CHEBI:30413"/>
    </ligand>
    <ligandPart>
        <name>Fe</name>
        <dbReference type="ChEBI" id="CHEBI:18248"/>
    </ligandPart>
</feature>
<dbReference type="SUPFAM" id="SSF48264">
    <property type="entry name" value="Cytochrome P450"/>
    <property type="match status" value="1"/>
</dbReference>
<keyword evidence="7 13" id="KW-0479">Metal-binding</keyword>
<comment type="similarity">
    <text evidence="4 14">Belongs to the cytochrome P450 family.</text>
</comment>
<keyword evidence="12 15" id="KW-0472">Membrane</keyword>
<organism evidence="17 18">
    <name type="scientific">Eleusine coracana subsp. coracana</name>
    <dbReference type="NCBI Taxonomy" id="191504"/>
    <lineage>
        <taxon>Eukaryota</taxon>
        <taxon>Viridiplantae</taxon>
        <taxon>Streptophyta</taxon>
        <taxon>Embryophyta</taxon>
        <taxon>Tracheophyta</taxon>
        <taxon>Spermatophyta</taxon>
        <taxon>Magnoliopsida</taxon>
        <taxon>Liliopsida</taxon>
        <taxon>Poales</taxon>
        <taxon>Poaceae</taxon>
        <taxon>PACMAD clade</taxon>
        <taxon>Chloridoideae</taxon>
        <taxon>Cynodonteae</taxon>
        <taxon>Eleusininae</taxon>
        <taxon>Eleusine</taxon>
    </lineage>
</organism>
<keyword evidence="16" id="KW-0732">Signal</keyword>
<keyword evidence="8 15" id="KW-1133">Transmembrane helix</keyword>
<dbReference type="InterPro" id="IPR017972">
    <property type="entry name" value="Cyt_P450_CS"/>
</dbReference>
<dbReference type="InterPro" id="IPR036396">
    <property type="entry name" value="Cyt_P450_sf"/>
</dbReference>
<dbReference type="PANTHER" id="PTHR47955:SF14">
    <property type="entry name" value="OS01G0543600 PROTEIN"/>
    <property type="match status" value="1"/>
</dbReference>
<evidence type="ECO:0000256" key="9">
    <source>
        <dbReference type="ARBA" id="ARBA00023002"/>
    </source>
</evidence>
<dbReference type="Pfam" id="PF00067">
    <property type="entry name" value="p450"/>
    <property type="match status" value="1"/>
</dbReference>
<dbReference type="AlphaFoldDB" id="A0AAV5DP38"/>
<dbReference type="PRINTS" id="PR00463">
    <property type="entry name" value="EP450I"/>
</dbReference>
<accession>A0AAV5DP38</accession>
<feature type="transmembrane region" description="Helical" evidence="15">
    <location>
        <begin position="80"/>
        <end position="103"/>
    </location>
</feature>
<dbReference type="GO" id="GO:0016705">
    <property type="term" value="F:oxidoreductase activity, acting on paired donors, with incorporation or reduction of molecular oxygen"/>
    <property type="evidence" value="ECO:0007669"/>
    <property type="project" value="InterPro"/>
</dbReference>
<evidence type="ECO:0000256" key="6">
    <source>
        <dbReference type="ARBA" id="ARBA00022692"/>
    </source>
</evidence>
<dbReference type="InterPro" id="IPR001128">
    <property type="entry name" value="Cyt_P450"/>
</dbReference>
<sequence>MQAPEAGLLGMHALYLLPTLCLLDRTSAWWLPRLVLEHEIDRTRQRWLHCRLSWRWRPVRREGSDDDMALQAAYHYLRLAVIYATSTEGLLLFLLLIAIRLLLLGSVRATTSESTKHKHLPPSPPGKLPIIGHLHLIGSTLHITFRDLAARHGHDGLLLLYLGSVPTLVVSSVRAAEAVLRTHDHVFSSRPRSATADIIRYGSSDVTFAPYGEYWRQARKLITTHMLSNNRVRSFRHGRQEEVRLVIAKIREAAGTVVDMSELLVGYTNDNVCRAVLGEFHREKGRNSLLRELTEINVALLGGFNLEDCFPRLTMVGVLRRMVCAKAERLRKRWDDLFHEIIDEHARSSKPSGGEKEENTADFVHVMLSVQDEYGLTMDNIKSILMDMFEAGIETSYLVLEYAMAELMNNKHIMKKLQEEVRMCTLDGKRMEVITDEDITSMTYLKATIKETLRLHPPAPFLIPHFSVADCEINGCFIPSGTRVLINAWALARDPTSWKRPEEFLPERFLQEGDSADVDMKGRDLQFVPFGAGRRICPGSNFAVATIEIMLANLLYHFDWEPQYEIKGNGAQVDMSESFGLTIRRKQKLYLVPKILQ</sequence>
<comment type="subcellular location">
    <subcellularLocation>
        <location evidence="2">Membrane</location>
    </subcellularLocation>
</comment>
<reference evidence="17" key="1">
    <citation type="journal article" date="2018" name="DNA Res.">
        <title>Multiple hybrid de novo genome assembly of finger millet, an orphan allotetraploid crop.</title>
        <authorList>
            <person name="Hatakeyama M."/>
            <person name="Aluri S."/>
            <person name="Balachadran M.T."/>
            <person name="Sivarajan S.R."/>
            <person name="Patrignani A."/>
            <person name="Gruter S."/>
            <person name="Poveda L."/>
            <person name="Shimizu-Inatsugi R."/>
            <person name="Baeten J."/>
            <person name="Francoijs K.J."/>
            <person name="Nataraja K.N."/>
            <person name="Reddy Y.A.N."/>
            <person name="Phadnis S."/>
            <person name="Ravikumar R.L."/>
            <person name="Schlapbach R."/>
            <person name="Sreeman S.M."/>
            <person name="Shimizu K.K."/>
        </authorList>
    </citation>
    <scope>NUCLEOTIDE SEQUENCE</scope>
</reference>
<dbReference type="GO" id="GO:0005506">
    <property type="term" value="F:iron ion binding"/>
    <property type="evidence" value="ECO:0007669"/>
    <property type="project" value="InterPro"/>
</dbReference>
<keyword evidence="11 14" id="KW-0503">Monooxygenase</keyword>